<evidence type="ECO:0000313" key="1">
    <source>
        <dbReference type="EMBL" id="KRG22675.1"/>
    </source>
</evidence>
<dbReference type="EMBL" id="LKAJ01000001">
    <property type="protein sequence ID" value="KRG22675.1"/>
    <property type="molecule type" value="Genomic_DNA"/>
</dbReference>
<evidence type="ECO:0000313" key="2">
    <source>
        <dbReference type="EMBL" id="MCS5711963.1"/>
    </source>
</evidence>
<dbReference type="RefSeq" id="WP_075064864.1">
    <property type="nucleotide sequence ID" value="NZ_LKAJ02000001.1"/>
</dbReference>
<dbReference type="OrthoDB" id="5659818at2"/>
<comment type="caution">
    <text evidence="1">The sequence shown here is derived from an EMBL/GenBank/DDBJ whole genome shotgun (WGS) entry which is preliminary data.</text>
</comment>
<dbReference type="Proteomes" id="UP000051497">
    <property type="component" value="Unassembled WGS sequence"/>
</dbReference>
<name>A0A0Q9Z2J0_9GAMM</name>
<protein>
    <submittedName>
        <fullName evidence="2">DUF2971 domain-containing protein</fullName>
    </submittedName>
</protein>
<gene>
    <name evidence="1" type="ORF">HT99x_00213</name>
    <name evidence="2" type="ORF">HT99x_011020</name>
</gene>
<sequence length="320" mass="37279">MKSENIVKFYHYKPLSEKQHLTFLENYLKQTVWFTPLKEFNDPFEGKFLFKGFTPEYILNNPSLLNHFLKHYQGRGEPNLTANDLKVRLGSPEFQQIFNQQSHQQHQMIKDAFSNHGALCLTPKNNNIPMSAYYANDHKGYCVEFSVDFTYIQKHASVAPNMLAEFIHNINTGTSILSFQLKEHGQEFVFTKVRYSNEIPTIDLEVLFGITNEYKQTEYLVKNSVGVKLSDWDHENEYRLIANSNSKNCGLMSLQYYAPFLKVTAIIMGACIEKENEEEIRKLCKTYGIRLYKAVCSEFAYEFTILLSEEKMLSETERSL</sequence>
<dbReference type="InterPro" id="IPR021352">
    <property type="entry name" value="DUF2971"/>
</dbReference>
<evidence type="ECO:0000313" key="3">
    <source>
        <dbReference type="Proteomes" id="UP000051497"/>
    </source>
</evidence>
<accession>A0A0Q9Z2J0</accession>
<dbReference type="AlphaFoldDB" id="A0A0Q9Z2J0"/>
<reference evidence="2" key="2">
    <citation type="journal article" date="2016" name="Genome Announc.">
        <title>Draft Genome Sequences of Two Novel Amoeba-Resistant Intranuclear Bacteria, 'Candidatus Berkiella cookevillensis' and 'Candidatus Berkiella aquae'.</title>
        <authorList>
            <person name="Mehari Y.T."/>
            <person name="Arivett B.A."/>
            <person name="Farone A.L."/>
            <person name="Gunderson J.H."/>
            <person name="Farone M.B."/>
        </authorList>
    </citation>
    <scope>NUCLEOTIDE SEQUENCE</scope>
    <source>
        <strain evidence="2">HT99</strain>
    </source>
</reference>
<dbReference type="Pfam" id="PF11185">
    <property type="entry name" value="DUF2971"/>
    <property type="match status" value="1"/>
</dbReference>
<keyword evidence="3" id="KW-1185">Reference proteome</keyword>
<organism evidence="1">
    <name type="scientific">Candidatus Berkiella aquae</name>
    <dbReference type="NCBI Taxonomy" id="295108"/>
    <lineage>
        <taxon>Bacteria</taxon>
        <taxon>Pseudomonadati</taxon>
        <taxon>Pseudomonadota</taxon>
        <taxon>Gammaproteobacteria</taxon>
        <taxon>Candidatus Berkiellales</taxon>
        <taxon>Candidatus Berkiellaceae</taxon>
        <taxon>Candidatus Berkiella</taxon>
    </lineage>
</organism>
<dbReference type="EMBL" id="LKAJ02000001">
    <property type="protein sequence ID" value="MCS5711963.1"/>
    <property type="molecule type" value="Genomic_DNA"/>
</dbReference>
<proteinExistence type="predicted"/>
<reference evidence="2" key="3">
    <citation type="submission" date="2021-06" db="EMBL/GenBank/DDBJ databases">
        <title>Genomic Description and Analysis of Intracellular Bacteria, Candidatus Berkiella cookevillensis and Candidatus Berkiella aquae.</title>
        <authorList>
            <person name="Kidane D.T."/>
            <person name="Mehari Y.T."/>
            <person name="Rice F.C."/>
            <person name="Arivett B.A."/>
            <person name="Farone A.L."/>
            <person name="Berk S.G."/>
            <person name="Farone M.B."/>
        </authorList>
    </citation>
    <scope>NUCLEOTIDE SEQUENCE</scope>
    <source>
        <strain evidence="2">HT99</strain>
    </source>
</reference>
<reference evidence="1" key="1">
    <citation type="submission" date="2015-09" db="EMBL/GenBank/DDBJ databases">
        <title>Draft Genome Sequences of Two Novel Amoeba-resistant Intranuclear Bacteria, Candidatus Berkiella cookevillensis and Candidatus Berkiella aquae.</title>
        <authorList>
            <person name="Mehari Y.T."/>
            <person name="Arivett B.A."/>
            <person name="Farone A.L."/>
            <person name="Gunderson J.H."/>
            <person name="Farone M.B."/>
        </authorList>
    </citation>
    <scope>NUCLEOTIDE SEQUENCE [LARGE SCALE GENOMIC DNA]</scope>
    <source>
        <strain evidence="1">HT99</strain>
    </source>
</reference>